<reference evidence="2 3" key="1">
    <citation type="journal article" date="2019" name="G3 (Bethesda)">
        <title>Sequencing of a Wild Apple (Malus baccata) Genome Unravels the Differences Between Cultivated and Wild Apple Species Regarding Disease Resistance and Cold Tolerance.</title>
        <authorList>
            <person name="Chen X."/>
        </authorList>
    </citation>
    <scope>NUCLEOTIDE SEQUENCE [LARGE SCALE GENOMIC DNA]</scope>
    <source>
        <strain evidence="3">cv. Shandingzi</strain>
        <tissue evidence="2">Leaves</tissue>
    </source>
</reference>
<evidence type="ECO:0008006" key="4">
    <source>
        <dbReference type="Google" id="ProtNLM"/>
    </source>
</evidence>
<dbReference type="AlphaFoldDB" id="A0A540N8S1"/>
<dbReference type="Proteomes" id="UP000315295">
    <property type="component" value="Unassembled WGS sequence"/>
</dbReference>
<evidence type="ECO:0000256" key="1">
    <source>
        <dbReference type="SAM" id="MobiDB-lite"/>
    </source>
</evidence>
<feature type="compositionally biased region" description="Basic and acidic residues" evidence="1">
    <location>
        <begin position="446"/>
        <end position="463"/>
    </location>
</feature>
<gene>
    <name evidence="2" type="ORF">C1H46_006928</name>
</gene>
<keyword evidence="3" id="KW-1185">Reference proteome</keyword>
<feature type="compositionally biased region" description="Basic and acidic residues" evidence="1">
    <location>
        <begin position="430"/>
        <end position="439"/>
    </location>
</feature>
<feature type="compositionally biased region" description="Basic residues" evidence="1">
    <location>
        <begin position="474"/>
        <end position="483"/>
    </location>
</feature>
<evidence type="ECO:0000313" key="2">
    <source>
        <dbReference type="EMBL" id="TQE07451.1"/>
    </source>
</evidence>
<organism evidence="2 3">
    <name type="scientific">Malus baccata</name>
    <name type="common">Siberian crab apple</name>
    <name type="synonym">Pyrus baccata</name>
    <dbReference type="NCBI Taxonomy" id="106549"/>
    <lineage>
        <taxon>Eukaryota</taxon>
        <taxon>Viridiplantae</taxon>
        <taxon>Streptophyta</taxon>
        <taxon>Embryophyta</taxon>
        <taxon>Tracheophyta</taxon>
        <taxon>Spermatophyta</taxon>
        <taxon>Magnoliopsida</taxon>
        <taxon>eudicotyledons</taxon>
        <taxon>Gunneridae</taxon>
        <taxon>Pentapetalae</taxon>
        <taxon>rosids</taxon>
        <taxon>fabids</taxon>
        <taxon>Rosales</taxon>
        <taxon>Rosaceae</taxon>
        <taxon>Amygdaloideae</taxon>
        <taxon>Maleae</taxon>
        <taxon>Malus</taxon>
    </lineage>
</organism>
<protein>
    <recommendedName>
        <fullName evidence="4">Aminotransferase-like plant mobile domain-containing protein</fullName>
    </recommendedName>
</protein>
<proteinExistence type="predicted"/>
<sequence length="667" mass="77691">MKTFASKTPDSTEKKKRYRRTYLQYQCNMTGFSDSMEAYKPMLEERKDICEQLEKTSFWSLIKLYMDDFLVVTKRKKKSDTNLSKVIKCYDPKEQKFRFGDRDARGITPDDVALIFGLNNDGVELPNTDKSSKSGMEDRFIEKYFHNVERVKKNHILQAYQKSLDRTPEGARDTTSIICAHLIQPLLFTNSGTYITWSFVQICGKLDDISKYNWAKDVRDYLFKMIDKSQTKKRKLGDESTTNGCTILILYWICLKSNLVETINGRENMVPAIGRWDPTMIYQAIRDVKVEDIKIAGAILPTEKGEDYSKNGKTKTTTKKRKRTRKVNLLLNEIGILKNKLHENQTKVSEIPINDQMESREEIPINDQMESREEISKDQMEDVEIAKQPEAITGKNQVQVPIDVQMDSQYVKVANLEDTSANMTTPKGKNTKDGQEEKPKKKRRTRTLEKVKPIVDKTKEKPKVVKAKPIAKETKRKSAKKTNPKSSKTDKGSYLPLTTHAYKLLDNETREKIKEYYRQDEMDYFWMKPKKQHMAHEVVVLKSDLTTLFIDGAIDSNIIDVSFFIMSENETKMGQEKNLYLPSFIFISNDMEITYSESDQQHIDQTLKRLLEENIHKVGKVFMLIKHYFHFTLRDKTEALYKDFKADQTLKIEIERCLTCAQQREDS</sequence>
<evidence type="ECO:0000313" key="3">
    <source>
        <dbReference type="Proteomes" id="UP000315295"/>
    </source>
</evidence>
<comment type="caution">
    <text evidence="2">The sequence shown here is derived from an EMBL/GenBank/DDBJ whole genome shotgun (WGS) entry which is preliminary data.</text>
</comment>
<dbReference type="EMBL" id="VIEB01000085">
    <property type="protein sequence ID" value="TQE07451.1"/>
    <property type="molecule type" value="Genomic_DNA"/>
</dbReference>
<dbReference type="STRING" id="106549.A0A540N8S1"/>
<name>A0A540N8S1_MALBA</name>
<feature type="region of interest" description="Disordered" evidence="1">
    <location>
        <begin position="417"/>
        <end position="493"/>
    </location>
</feature>
<accession>A0A540N8S1</accession>
<feature type="compositionally biased region" description="Polar residues" evidence="1">
    <location>
        <begin position="417"/>
        <end position="428"/>
    </location>
</feature>